<feature type="region of interest" description="Disordered" evidence="1">
    <location>
        <begin position="68"/>
        <end position="104"/>
    </location>
</feature>
<protein>
    <submittedName>
        <fullName evidence="2">Uncharacterized protein</fullName>
    </submittedName>
</protein>
<feature type="compositionally biased region" description="Basic and acidic residues" evidence="1">
    <location>
        <begin position="1"/>
        <end position="22"/>
    </location>
</feature>
<dbReference type="EMBL" id="JBFSSG010000001">
    <property type="protein sequence ID" value="MEZ8719702.1"/>
    <property type="molecule type" value="Genomic_DNA"/>
</dbReference>
<feature type="region of interest" description="Disordered" evidence="1">
    <location>
        <begin position="1"/>
        <end position="26"/>
    </location>
</feature>
<sequence>MASIHPDELIIKRDQPNPEEPSKTTIVCRPNGEEIERFEPHYTDIQLRRSWKYHIQGLCNAQIVDPVDDDEDDVSITPESSTDAYTPAPLNGTEITLEEEEVPF</sequence>
<evidence type="ECO:0000313" key="2">
    <source>
        <dbReference type="EMBL" id="MEZ8719702.1"/>
    </source>
</evidence>
<comment type="caution">
    <text evidence="2">The sequence shown here is derived from an EMBL/GenBank/DDBJ whole genome shotgun (WGS) entry which is preliminary data.</text>
</comment>
<reference evidence="2 3" key="1">
    <citation type="journal article" date="2024" name="ISME J.">
        <title>Tailless and filamentous prophages are predominant in marine Vibrio.</title>
        <authorList>
            <person name="Steensen K."/>
            <person name="Seneca J."/>
            <person name="Bartlau N."/>
            <person name="Yu X.A."/>
            <person name="Hussain F.A."/>
            <person name="Polz M.F."/>
        </authorList>
    </citation>
    <scope>NUCLEOTIDE SEQUENCE [LARGE SCALE GENOMIC DNA]</scope>
    <source>
        <strain evidence="2 3">10N.239.312.F12</strain>
    </source>
</reference>
<dbReference type="RefSeq" id="WP_269336708.1">
    <property type="nucleotide sequence ID" value="NZ_JBFSSG010000001.1"/>
</dbReference>
<organism evidence="2 3">
    <name type="scientific">Vibrio pomeroyi</name>
    <dbReference type="NCBI Taxonomy" id="198832"/>
    <lineage>
        <taxon>Bacteria</taxon>
        <taxon>Pseudomonadati</taxon>
        <taxon>Pseudomonadota</taxon>
        <taxon>Gammaproteobacteria</taxon>
        <taxon>Vibrionales</taxon>
        <taxon>Vibrionaceae</taxon>
        <taxon>Vibrio</taxon>
    </lineage>
</organism>
<gene>
    <name evidence="2" type="ORF">AB6D66_01395</name>
</gene>
<accession>A0ABV4MRD9</accession>
<keyword evidence="3" id="KW-1185">Reference proteome</keyword>
<proteinExistence type="predicted"/>
<dbReference type="Proteomes" id="UP001570071">
    <property type="component" value="Unassembled WGS sequence"/>
</dbReference>
<evidence type="ECO:0000313" key="3">
    <source>
        <dbReference type="Proteomes" id="UP001570071"/>
    </source>
</evidence>
<name>A0ABV4MRD9_9VIBR</name>
<evidence type="ECO:0000256" key="1">
    <source>
        <dbReference type="SAM" id="MobiDB-lite"/>
    </source>
</evidence>